<sequence length="354" mass="38332">MSDFANFAEFNDVDLSSPTGSKAATGSADFDDFVGGRAAKQTFNTGPFNSNGSNGGGFSSGFGGVNVGGQRTSNSSSKSLQDVDIFNSTPQPTAEVPRFQPVAATRASGSGFGSNQGAVNFAEARLRGIYDSNNASTGVDPTKGTLTGQLLCRSSARSMLLKSWKPLHFALDMREGTLAVYRTSEDLRRGLAFAKKVLNLEYNFRCSDIKLKEYGTNEHLYHFSLEEVLDFGPSLKMKFASESGQRLLLEQLRAAIHEFVGIARKRRKDRMLNLAKQAQATKAREEELEARYKHGYGSQPAFAQKDLQVTGVPSSPPTFQDTSIQEFSPAGGSNTNVGGGINIDVNKYDKWGQI</sequence>
<protein>
    <submittedName>
        <fullName evidence="2">Uncharacterized protein</fullName>
    </submittedName>
</protein>
<reference evidence="3" key="1">
    <citation type="journal article" date="2023" name="Commun. Biol.">
        <title>Genome analysis of Parmales, the sister group of diatoms, reveals the evolutionary specialization of diatoms from phago-mixotrophs to photoautotrophs.</title>
        <authorList>
            <person name="Ban H."/>
            <person name="Sato S."/>
            <person name="Yoshikawa S."/>
            <person name="Yamada K."/>
            <person name="Nakamura Y."/>
            <person name="Ichinomiya M."/>
            <person name="Sato N."/>
            <person name="Blanc-Mathieu R."/>
            <person name="Endo H."/>
            <person name="Kuwata A."/>
            <person name="Ogata H."/>
        </authorList>
    </citation>
    <scope>NUCLEOTIDE SEQUENCE [LARGE SCALE GENOMIC DNA]</scope>
    <source>
        <strain evidence="3">NIES 3699</strain>
    </source>
</reference>
<comment type="caution">
    <text evidence="2">The sequence shown here is derived from an EMBL/GenBank/DDBJ whole genome shotgun (WGS) entry which is preliminary data.</text>
</comment>
<accession>A0A9W7BXN4</accession>
<name>A0A9W7BXN4_9STRA</name>
<organism evidence="2 3">
    <name type="scientific">Triparma verrucosa</name>
    <dbReference type="NCBI Taxonomy" id="1606542"/>
    <lineage>
        <taxon>Eukaryota</taxon>
        <taxon>Sar</taxon>
        <taxon>Stramenopiles</taxon>
        <taxon>Ochrophyta</taxon>
        <taxon>Bolidophyceae</taxon>
        <taxon>Parmales</taxon>
        <taxon>Triparmaceae</taxon>
        <taxon>Triparma</taxon>
    </lineage>
</organism>
<dbReference type="AlphaFoldDB" id="A0A9W7BXN4"/>
<proteinExistence type="predicted"/>
<dbReference type="Proteomes" id="UP001165160">
    <property type="component" value="Unassembled WGS sequence"/>
</dbReference>
<evidence type="ECO:0000313" key="3">
    <source>
        <dbReference type="Proteomes" id="UP001165160"/>
    </source>
</evidence>
<evidence type="ECO:0000256" key="1">
    <source>
        <dbReference type="SAM" id="MobiDB-lite"/>
    </source>
</evidence>
<feature type="region of interest" description="Disordered" evidence="1">
    <location>
        <begin position="61"/>
        <end position="80"/>
    </location>
</feature>
<keyword evidence="3" id="KW-1185">Reference proteome</keyword>
<evidence type="ECO:0000313" key="2">
    <source>
        <dbReference type="EMBL" id="GMH94270.1"/>
    </source>
</evidence>
<dbReference type="EMBL" id="BRXX01000152">
    <property type="protein sequence ID" value="GMH94270.1"/>
    <property type="molecule type" value="Genomic_DNA"/>
</dbReference>
<feature type="compositionally biased region" description="Polar residues" evidence="1">
    <location>
        <begin position="70"/>
        <end position="80"/>
    </location>
</feature>
<gene>
    <name evidence="2" type="ORF">TrVE_jg1282</name>
</gene>